<dbReference type="Proteomes" id="UP000219994">
    <property type="component" value="Unassembled WGS sequence"/>
</dbReference>
<dbReference type="InterPro" id="IPR006059">
    <property type="entry name" value="SBP"/>
</dbReference>
<dbReference type="AlphaFoldDB" id="A0A2A6FUG0"/>
<dbReference type="EMBL" id="NAEP01000018">
    <property type="protein sequence ID" value="PDQ36266.1"/>
    <property type="molecule type" value="Genomic_DNA"/>
</dbReference>
<dbReference type="Gene3D" id="3.40.190.10">
    <property type="entry name" value="Periplasmic binding protein-like II"/>
    <property type="match status" value="1"/>
</dbReference>
<sequence>MCVSFDIGRAGWLTNPITESGTGFVFSWVFRLTGDSPVFRMGEIVHETSFAAVVRVAAPYRSDREGLYDTRGGCVSRVLPAHIVSASTHTTPGFTQQESQRSLMHFVPWSRTARRITATAAVVVVSAVVLTGCSETGTGTSAGSAQDSNAPLLIWTDATRQPGFEAFQKANPSVKMKIETYDPTVLISKLQLFNQTGSGWPDVLFDPSPNDVAAFSSSTFNYAQDLTDLIPRDVQQGFGTVNGECTVGGKLYCLKNDIAQTVLWYDKTLMDQFGYTVPTTFDEYAALGKKVAAEHPGYLIGTAGFKFIYNDFLWSSGCPLQAVTGDKQVTINTKDPTCTRVADTLDPLIAAGVLSRSGPFDTDVIATAKEGKILMMPGASWYGDYVFKPAASYALPAGRLAAAPYMSWPGETKAYSGASGGGVYFVSKHSANLKGAAAVAQWMSTDPGFQATAPTYPAYGPAAEKWAAAKATDPFYATNPVPALQAQAQLINPADKYTEYVIDDPITATIVAKVKAGGTIASGLSDLQMQLEQLAKTKGYTVRTQ</sequence>
<evidence type="ECO:0000313" key="2">
    <source>
        <dbReference type="Proteomes" id="UP000219994"/>
    </source>
</evidence>
<comment type="caution">
    <text evidence="1">The sequence shown here is derived from an EMBL/GenBank/DDBJ whole genome shotgun (WGS) entry which is preliminary data.</text>
</comment>
<organism evidence="1 2">
    <name type="scientific">Candidatus Lumbricidiphila eiseniae</name>
    <dbReference type="NCBI Taxonomy" id="1969409"/>
    <lineage>
        <taxon>Bacteria</taxon>
        <taxon>Bacillati</taxon>
        <taxon>Actinomycetota</taxon>
        <taxon>Actinomycetes</taxon>
        <taxon>Micrococcales</taxon>
        <taxon>Microbacteriaceae</taxon>
        <taxon>Candidatus Lumbricidiphila</taxon>
    </lineage>
</organism>
<dbReference type="SUPFAM" id="SSF53850">
    <property type="entry name" value="Periplasmic binding protein-like II"/>
    <property type="match status" value="1"/>
</dbReference>
<reference evidence="2" key="1">
    <citation type="submission" date="2017-03" db="EMBL/GenBank/DDBJ databases">
        <authorList>
            <person name="Lund M.B."/>
        </authorList>
    </citation>
    <scope>NUCLEOTIDE SEQUENCE [LARGE SCALE GENOMIC DNA]</scope>
</reference>
<protein>
    <recommendedName>
        <fullName evidence="3">ABC transporter substrate-binding protein</fullName>
    </recommendedName>
</protein>
<dbReference type="InterPro" id="IPR050490">
    <property type="entry name" value="Bact_solute-bd_prot1"/>
</dbReference>
<dbReference type="PANTHER" id="PTHR43649:SF12">
    <property type="entry name" value="DIACETYLCHITOBIOSE BINDING PROTEIN DASA"/>
    <property type="match status" value="1"/>
</dbReference>
<dbReference type="Pfam" id="PF01547">
    <property type="entry name" value="SBP_bac_1"/>
    <property type="match status" value="1"/>
</dbReference>
<evidence type="ECO:0000313" key="1">
    <source>
        <dbReference type="EMBL" id="PDQ36266.1"/>
    </source>
</evidence>
<proteinExistence type="predicted"/>
<gene>
    <name evidence="1" type="ORF">B5766_01515</name>
</gene>
<dbReference type="PANTHER" id="PTHR43649">
    <property type="entry name" value="ARABINOSE-BINDING PROTEIN-RELATED"/>
    <property type="match status" value="1"/>
</dbReference>
<accession>A0A2A6FUG0</accession>
<name>A0A2A6FUG0_9MICO</name>
<evidence type="ECO:0008006" key="3">
    <source>
        <dbReference type="Google" id="ProtNLM"/>
    </source>
</evidence>